<organism evidence="3 4">
    <name type="scientific">Oryzomonas rubra</name>
    <dbReference type="NCBI Taxonomy" id="2509454"/>
    <lineage>
        <taxon>Bacteria</taxon>
        <taxon>Pseudomonadati</taxon>
        <taxon>Thermodesulfobacteriota</taxon>
        <taxon>Desulfuromonadia</taxon>
        <taxon>Geobacterales</taxon>
        <taxon>Geobacteraceae</taxon>
        <taxon>Oryzomonas</taxon>
    </lineage>
</organism>
<evidence type="ECO:0000313" key="4">
    <source>
        <dbReference type="Proteomes" id="UP000324298"/>
    </source>
</evidence>
<dbReference type="EMBL" id="SRSD01000010">
    <property type="protein sequence ID" value="KAA0888815.1"/>
    <property type="molecule type" value="Genomic_DNA"/>
</dbReference>
<dbReference type="Pfam" id="PF16694">
    <property type="entry name" value="Cytochrome_P460"/>
    <property type="match status" value="1"/>
</dbReference>
<dbReference type="InterPro" id="IPR032033">
    <property type="entry name" value="Cytochrome_P460"/>
</dbReference>
<dbReference type="OrthoDB" id="511546at2"/>
<dbReference type="InterPro" id="IPR038142">
    <property type="entry name" value="Cytochrome_P460_sp"/>
</dbReference>
<dbReference type="Proteomes" id="UP000324298">
    <property type="component" value="Unassembled WGS sequence"/>
</dbReference>
<keyword evidence="4" id="KW-1185">Reference proteome</keyword>
<protein>
    <submittedName>
        <fullName evidence="3">Cytochrome C</fullName>
    </submittedName>
</protein>
<evidence type="ECO:0000313" key="3">
    <source>
        <dbReference type="EMBL" id="KAA0888815.1"/>
    </source>
</evidence>
<feature type="chain" id="PRO_5022835671" evidence="1">
    <location>
        <begin position="22"/>
        <end position="158"/>
    </location>
</feature>
<dbReference type="AlphaFoldDB" id="A0A5A9X8S9"/>
<proteinExistence type="predicted"/>
<name>A0A5A9X8S9_9BACT</name>
<accession>A0A5A9X8S9</accession>
<gene>
    <name evidence="3" type="ORF">ET418_15665</name>
</gene>
<feature type="domain" description="Cytochrome P460" evidence="2">
    <location>
        <begin position="29"/>
        <end position="150"/>
    </location>
</feature>
<dbReference type="Gene3D" id="3.50.70.20">
    <property type="entry name" value="Cytochrome P460"/>
    <property type="match status" value="1"/>
</dbReference>
<keyword evidence="1" id="KW-0732">Signal</keyword>
<feature type="signal peptide" evidence="1">
    <location>
        <begin position="1"/>
        <end position="21"/>
    </location>
</feature>
<evidence type="ECO:0000259" key="2">
    <source>
        <dbReference type="Pfam" id="PF16694"/>
    </source>
</evidence>
<evidence type="ECO:0000256" key="1">
    <source>
        <dbReference type="SAM" id="SignalP"/>
    </source>
</evidence>
<dbReference type="RefSeq" id="WP_149309187.1">
    <property type="nucleotide sequence ID" value="NZ_SRSD01000010.1"/>
</dbReference>
<comment type="caution">
    <text evidence="3">The sequence shown here is derived from an EMBL/GenBank/DDBJ whole genome shotgun (WGS) entry which is preliminary data.</text>
</comment>
<sequence length="158" mass="17179">MNRIVAVAMLCLISLPAALWAGSSSPSLPKSYHSWQKSGRKVVTDKSSLFYGIHYIYADKKAMNGYKAGNRFAEGSSIIIEHFNIKDGSGSPTEGSKNMVVLMRKDKRMKTTGGWLFAGYGADGAPSGLDPVSTCFGCHQKDAAKKDYVISTINDFKK</sequence>
<reference evidence="3 4" key="1">
    <citation type="submission" date="2019-04" db="EMBL/GenBank/DDBJ databases">
        <title>Geobacter ruber sp. nov., ferric-reducing bacteria isolated from paddy soil.</title>
        <authorList>
            <person name="Xu Z."/>
            <person name="Masuda Y."/>
            <person name="Itoh H."/>
            <person name="Senoo K."/>
        </authorList>
    </citation>
    <scope>NUCLEOTIDE SEQUENCE [LARGE SCALE GENOMIC DNA]</scope>
    <source>
        <strain evidence="3 4">Red88</strain>
    </source>
</reference>
<dbReference type="CDD" id="cd20752">
    <property type="entry name" value="cyt_c'_beta"/>
    <property type="match status" value="1"/>
</dbReference>